<dbReference type="AlphaFoldDB" id="A0A834Y2B4"/>
<keyword evidence="7" id="KW-1185">Reference proteome</keyword>
<evidence type="ECO:0000256" key="1">
    <source>
        <dbReference type="ARBA" id="ARBA00015005"/>
    </source>
</evidence>
<evidence type="ECO:0000256" key="3">
    <source>
        <dbReference type="ARBA" id="ARBA00029721"/>
    </source>
</evidence>
<feature type="region of interest" description="Disordered" evidence="5">
    <location>
        <begin position="164"/>
        <end position="204"/>
    </location>
</feature>
<feature type="compositionally biased region" description="Low complexity" evidence="5">
    <location>
        <begin position="185"/>
        <end position="204"/>
    </location>
</feature>
<name>A0A834Y2B4_APHGI</name>
<comment type="caution">
    <text evidence="6">The sequence shown here is derived from an EMBL/GenBank/DDBJ whole genome shotgun (WGS) entry which is preliminary data.</text>
</comment>
<accession>A0A834Y2B4</accession>
<organism evidence="6 7">
    <name type="scientific">Aphidius gifuensis</name>
    <name type="common">Parasitoid wasp</name>
    <dbReference type="NCBI Taxonomy" id="684658"/>
    <lineage>
        <taxon>Eukaryota</taxon>
        <taxon>Metazoa</taxon>
        <taxon>Ecdysozoa</taxon>
        <taxon>Arthropoda</taxon>
        <taxon>Hexapoda</taxon>
        <taxon>Insecta</taxon>
        <taxon>Pterygota</taxon>
        <taxon>Neoptera</taxon>
        <taxon>Endopterygota</taxon>
        <taxon>Hymenoptera</taxon>
        <taxon>Apocrita</taxon>
        <taxon>Ichneumonoidea</taxon>
        <taxon>Braconidae</taxon>
        <taxon>Aphidiinae</taxon>
        <taxon>Aphidius</taxon>
    </lineage>
</organism>
<evidence type="ECO:0000313" key="6">
    <source>
        <dbReference type="EMBL" id="KAF7996696.1"/>
    </source>
</evidence>
<dbReference type="PANTHER" id="PTHR31383">
    <property type="entry name" value="OXIDATIVE STRESS-RESPONSE SERINE-RICH PROTEIN 1"/>
    <property type="match status" value="1"/>
</dbReference>
<sequence length="300" mass="32687">MAEENLPASLEKLEINRLSVNGLHSSVNNEMSTSTNPFRSSGRCTTKIDTNYLFRRRSMPNRPTINFTSPRGVKTTTIFKPSKFDKQQEQQMKKNTILRDAILKLNNSNNLNTTVDDLACKLFNKFGNAIVTNDFKALHLNQDSRLIKDDTSIIDSFNTSSFQRARSNTMPSLKRGPGPGGGVDAAGDAGNNDNEINNPSTSTSLLLSSSSLTSSTSSATSAATATLSTTPLTNVLFSGNDEIINSTTSGQSTSNNTCSIQARISPPSSCDVTIDELASYFEEFVHIPKKMSHMAEMMYI</sequence>
<evidence type="ECO:0000313" key="7">
    <source>
        <dbReference type="Proteomes" id="UP000639338"/>
    </source>
</evidence>
<proteinExistence type="predicted"/>
<reference evidence="6 7" key="1">
    <citation type="submission" date="2020-08" db="EMBL/GenBank/DDBJ databases">
        <title>Aphidius gifuensis genome sequencing and assembly.</title>
        <authorList>
            <person name="Du Z."/>
        </authorList>
    </citation>
    <scope>NUCLEOTIDE SEQUENCE [LARGE SCALE GENOMIC DNA]</scope>
    <source>
        <strain evidence="6">YNYX2018</strain>
        <tissue evidence="6">Adults</tissue>
    </source>
</reference>
<evidence type="ECO:0000256" key="4">
    <source>
        <dbReference type="ARBA" id="ARBA00031405"/>
    </source>
</evidence>
<dbReference type="Proteomes" id="UP000639338">
    <property type="component" value="Unassembled WGS sequence"/>
</dbReference>
<protein>
    <recommendedName>
        <fullName evidence="1">Oxidative stress-responsive serine-rich protein 1</fullName>
    </recommendedName>
    <alternativeName>
        <fullName evidence="4">Oxidative stress-responsive protein 1</fullName>
    </alternativeName>
    <alternativeName>
        <fullName evidence="3">Peroxide-inducible transcript 1 protein</fullName>
    </alternativeName>
</protein>
<evidence type="ECO:0000256" key="2">
    <source>
        <dbReference type="ARBA" id="ARBA00022553"/>
    </source>
</evidence>
<dbReference type="GO" id="GO:0070301">
    <property type="term" value="P:cellular response to hydrogen peroxide"/>
    <property type="evidence" value="ECO:0007669"/>
    <property type="project" value="TreeGrafter"/>
</dbReference>
<dbReference type="EMBL" id="JACMRX010000001">
    <property type="protein sequence ID" value="KAF7996696.1"/>
    <property type="molecule type" value="Genomic_DNA"/>
</dbReference>
<dbReference type="InterPro" id="IPR008494">
    <property type="entry name" value="DUF776"/>
</dbReference>
<keyword evidence="2" id="KW-0597">Phosphoprotein</keyword>
<gene>
    <name evidence="6" type="ORF">HCN44_002342</name>
</gene>
<evidence type="ECO:0000256" key="5">
    <source>
        <dbReference type="SAM" id="MobiDB-lite"/>
    </source>
</evidence>
<dbReference type="OrthoDB" id="10045817at2759"/>
<dbReference type="PANTHER" id="PTHR31383:SF2">
    <property type="entry name" value="OXIDATIVE STRESS-RESPONSIVE SERINE-RICH PROTEIN 1"/>
    <property type="match status" value="1"/>
</dbReference>